<feature type="domain" description="SsuA/THI5-like" evidence="13">
    <location>
        <begin position="40"/>
        <end position="251"/>
    </location>
</feature>
<comment type="caution">
    <text evidence="14">The sequence shown here is derived from an EMBL/GenBank/DDBJ whole genome shotgun (WGS) entry which is preliminary data.</text>
</comment>
<evidence type="ECO:0000256" key="5">
    <source>
        <dbReference type="ARBA" id="ARBA00022679"/>
    </source>
</evidence>
<evidence type="ECO:0000256" key="2">
    <source>
        <dbReference type="ARBA" id="ARBA00004948"/>
    </source>
</evidence>
<organism evidence="14 15">
    <name type="scientific">Stella humosa</name>
    <dbReference type="NCBI Taxonomy" id="94"/>
    <lineage>
        <taxon>Bacteria</taxon>
        <taxon>Pseudomonadati</taxon>
        <taxon>Pseudomonadota</taxon>
        <taxon>Alphaproteobacteria</taxon>
        <taxon>Rhodospirillales</taxon>
        <taxon>Stellaceae</taxon>
        <taxon>Stella</taxon>
    </lineage>
</organism>
<evidence type="ECO:0000313" key="15">
    <source>
        <dbReference type="Proteomes" id="UP000278222"/>
    </source>
</evidence>
<gene>
    <name evidence="14" type="ORF">EDC65_2164</name>
</gene>
<comment type="catalytic activity">
    <reaction evidence="11">
        <text>N(6)-(pyridoxal phosphate)-L-lysyl-[4-amino-5-hydroxymethyl-2-methylpyrimidine phosphate synthase] + L-histidyl-[4-amino-5-hydroxymethyl-2-methylpyrimidine phosphate synthase] + 2 Fe(3+) + 4 H2O = L-lysyl-[4-amino-5-hydroxymethyl-2-methylpyrimidine phosphate synthase] + (2S)-2-amino-5-hydroxy-4-oxopentanoyl-[4-amino-5-hydroxymethyl-2-methylpyrimidine phosphate synthase] + 4-amino-2-methyl-5-(phosphooxymethyl)pyrimidine + 3-oxopropanoate + 2 Fe(2+) + 2 H(+)</text>
        <dbReference type="Rhea" id="RHEA:65756"/>
        <dbReference type="Rhea" id="RHEA-COMP:16892"/>
        <dbReference type="Rhea" id="RHEA-COMP:16893"/>
        <dbReference type="Rhea" id="RHEA-COMP:16894"/>
        <dbReference type="Rhea" id="RHEA-COMP:16895"/>
        <dbReference type="ChEBI" id="CHEBI:15377"/>
        <dbReference type="ChEBI" id="CHEBI:15378"/>
        <dbReference type="ChEBI" id="CHEBI:29033"/>
        <dbReference type="ChEBI" id="CHEBI:29034"/>
        <dbReference type="ChEBI" id="CHEBI:29969"/>
        <dbReference type="ChEBI" id="CHEBI:29979"/>
        <dbReference type="ChEBI" id="CHEBI:33190"/>
        <dbReference type="ChEBI" id="CHEBI:58354"/>
        <dbReference type="ChEBI" id="CHEBI:143915"/>
        <dbReference type="ChEBI" id="CHEBI:157692"/>
    </reaction>
    <physiologicalReaction direction="left-to-right" evidence="11">
        <dbReference type="Rhea" id="RHEA:65757"/>
    </physiologicalReaction>
</comment>
<keyword evidence="5" id="KW-0808">Transferase</keyword>
<keyword evidence="7" id="KW-0663">Pyridoxal phosphate</keyword>
<keyword evidence="15" id="KW-1185">Reference proteome</keyword>
<feature type="signal peptide" evidence="12">
    <location>
        <begin position="1"/>
        <end position="26"/>
    </location>
</feature>
<dbReference type="Pfam" id="PF09084">
    <property type="entry name" value="NMT1"/>
    <property type="match status" value="1"/>
</dbReference>
<keyword evidence="6" id="KW-0479">Metal-binding</keyword>
<evidence type="ECO:0000259" key="13">
    <source>
        <dbReference type="Pfam" id="PF09084"/>
    </source>
</evidence>
<dbReference type="GO" id="GO:0009228">
    <property type="term" value="P:thiamine biosynthetic process"/>
    <property type="evidence" value="ECO:0007669"/>
    <property type="project" value="UniProtKB-KW"/>
</dbReference>
<dbReference type="RefSeq" id="WP_123689656.1">
    <property type="nucleotide sequence ID" value="NZ_AP019700.1"/>
</dbReference>
<dbReference type="OrthoDB" id="7431968at2"/>
<dbReference type="InterPro" id="IPR027939">
    <property type="entry name" value="NMT1/THI5"/>
</dbReference>
<evidence type="ECO:0000256" key="3">
    <source>
        <dbReference type="ARBA" id="ARBA00009406"/>
    </source>
</evidence>
<comment type="similarity">
    <text evidence="3">Belongs to the NMT1/THI5 family.</text>
</comment>
<evidence type="ECO:0000256" key="7">
    <source>
        <dbReference type="ARBA" id="ARBA00022898"/>
    </source>
</evidence>
<evidence type="ECO:0000256" key="1">
    <source>
        <dbReference type="ARBA" id="ARBA00003469"/>
    </source>
</evidence>
<accession>A0A3N1M9Q0</accession>
<evidence type="ECO:0000313" key="14">
    <source>
        <dbReference type="EMBL" id="ROQ00368.1"/>
    </source>
</evidence>
<keyword evidence="8" id="KW-0784">Thiamine biosynthesis</keyword>
<dbReference type="GO" id="GO:0016740">
    <property type="term" value="F:transferase activity"/>
    <property type="evidence" value="ECO:0007669"/>
    <property type="project" value="UniProtKB-KW"/>
</dbReference>
<dbReference type="PANTHER" id="PTHR31528">
    <property type="entry name" value="4-AMINO-5-HYDROXYMETHYL-2-METHYLPYRIMIDINE PHOSPHATE SYNTHASE THI11-RELATED"/>
    <property type="match status" value="1"/>
</dbReference>
<sequence>MAGTLGRLVAAALAVGIGAAATDAAAAEAVSVRLKWVAQAQFAGFYVAKEKGFYTAEGLDVTVNPGGPNLNGETLVASGADHFALAGGIENLLASRAKNLPITGIAMMLQRTPSAYVAFNDSGIKSPKDFKGKKVSTFFTGAHNTLYAVLSKFDVGANDLSVVPQAVSMAPFIDRQIDVATVMLFNELNVLKARGVKDFTVFRAEDYGVSFPSDTLIVNEKLIAERPKTVQAFLNGSMRGWKYAAANQEEAVDIVMKAASGLDRNHQLGMLAEYSKLMVADLGTSQGIGAIDTAKLEAVRQSLVDRKVLDANVKIGSALEPKFWNAVPVEYKKP</sequence>
<dbReference type="PANTHER" id="PTHR31528:SF1">
    <property type="entry name" value="4-AMINO-5-HYDROXYMETHYL-2-METHYLPYRIMIDINE PHOSPHATE SYNTHASE THI11-RELATED"/>
    <property type="match status" value="1"/>
</dbReference>
<evidence type="ECO:0000256" key="10">
    <source>
        <dbReference type="ARBA" id="ARBA00033171"/>
    </source>
</evidence>
<evidence type="ECO:0000256" key="11">
    <source>
        <dbReference type="ARBA" id="ARBA00048179"/>
    </source>
</evidence>
<evidence type="ECO:0000256" key="9">
    <source>
        <dbReference type="ARBA" id="ARBA00023004"/>
    </source>
</evidence>
<keyword evidence="12" id="KW-0732">Signal</keyword>
<evidence type="ECO:0000256" key="4">
    <source>
        <dbReference type="ARBA" id="ARBA00011738"/>
    </source>
</evidence>
<comment type="pathway">
    <text evidence="2">Cofactor biosynthesis; thiamine diphosphate biosynthesis.</text>
</comment>
<keyword evidence="9" id="KW-0408">Iron</keyword>
<dbReference type="InterPro" id="IPR015168">
    <property type="entry name" value="SsuA/THI5"/>
</dbReference>
<dbReference type="GO" id="GO:0046872">
    <property type="term" value="F:metal ion binding"/>
    <property type="evidence" value="ECO:0007669"/>
    <property type="project" value="UniProtKB-KW"/>
</dbReference>
<dbReference type="Gene3D" id="3.40.190.10">
    <property type="entry name" value="Periplasmic binding protein-like II"/>
    <property type="match status" value="2"/>
</dbReference>
<evidence type="ECO:0000256" key="12">
    <source>
        <dbReference type="SAM" id="SignalP"/>
    </source>
</evidence>
<dbReference type="EMBL" id="RJKX01000013">
    <property type="protein sequence ID" value="ROQ00368.1"/>
    <property type="molecule type" value="Genomic_DNA"/>
</dbReference>
<reference evidence="14 15" key="1">
    <citation type="submission" date="2018-11" db="EMBL/GenBank/DDBJ databases">
        <title>Genomic Encyclopedia of Type Strains, Phase IV (KMG-IV): sequencing the most valuable type-strain genomes for metagenomic binning, comparative biology and taxonomic classification.</title>
        <authorList>
            <person name="Goeker M."/>
        </authorList>
    </citation>
    <scope>NUCLEOTIDE SEQUENCE [LARGE SCALE GENOMIC DNA]</scope>
    <source>
        <strain evidence="14 15">DSM 5900</strain>
    </source>
</reference>
<comment type="function">
    <text evidence="1">Responsible for the formation of the pyrimidine heterocycle in the thiamine biosynthesis pathway. Catalyzes the formation of hydroxymethylpyrimidine phosphate (HMP-P) from histidine and pyridoxal phosphate (PLP). The protein uses PLP and the active site histidine to form HMP-P, generating an inactive enzyme. The enzyme can only undergo a single turnover, which suggests it is a suicide enzyme.</text>
</comment>
<protein>
    <recommendedName>
        <fullName evidence="10">Thiamine pyrimidine synthase</fullName>
    </recommendedName>
</protein>
<evidence type="ECO:0000256" key="6">
    <source>
        <dbReference type="ARBA" id="ARBA00022723"/>
    </source>
</evidence>
<feature type="chain" id="PRO_5018076840" description="Thiamine pyrimidine synthase" evidence="12">
    <location>
        <begin position="27"/>
        <end position="334"/>
    </location>
</feature>
<comment type="subunit">
    <text evidence="4">Homodimer.</text>
</comment>
<dbReference type="Proteomes" id="UP000278222">
    <property type="component" value="Unassembled WGS sequence"/>
</dbReference>
<dbReference type="SUPFAM" id="SSF53850">
    <property type="entry name" value="Periplasmic binding protein-like II"/>
    <property type="match status" value="1"/>
</dbReference>
<proteinExistence type="inferred from homology"/>
<evidence type="ECO:0000256" key="8">
    <source>
        <dbReference type="ARBA" id="ARBA00022977"/>
    </source>
</evidence>
<dbReference type="AlphaFoldDB" id="A0A3N1M9Q0"/>
<name>A0A3N1M9Q0_9PROT</name>